<dbReference type="RefSeq" id="WP_012654413.1">
    <property type="nucleotide sequence ID" value="NC_011988.1"/>
</dbReference>
<evidence type="ECO:0000259" key="2">
    <source>
        <dbReference type="Pfam" id="PF05065"/>
    </source>
</evidence>
<dbReference type="EMBL" id="CP000634">
    <property type="protein sequence ID" value="ACM39171.1"/>
    <property type="molecule type" value="Genomic_DNA"/>
</dbReference>
<protein>
    <submittedName>
        <fullName evidence="3">Phage major capsid protein HK97 family</fullName>
    </submittedName>
</protein>
<dbReference type="eggNOG" id="COG4653">
    <property type="taxonomic scope" value="Bacteria"/>
</dbReference>
<evidence type="ECO:0000313" key="3">
    <source>
        <dbReference type="EMBL" id="ACM39171.1"/>
    </source>
</evidence>
<reference evidence="3 4" key="1">
    <citation type="journal article" date="2009" name="J. Bacteriol.">
        <title>Genome sequences of three Agrobacterium biovars help elucidate the evolution of multichromosome genomes in bacteria.</title>
        <authorList>
            <person name="Slater S.C."/>
            <person name="Goldman B.S."/>
            <person name="Goodner B."/>
            <person name="Setubal J.C."/>
            <person name="Farrand S.K."/>
            <person name="Nester E.W."/>
            <person name="Burr T.J."/>
            <person name="Banta L."/>
            <person name="Dickerman A.W."/>
            <person name="Paulsen I."/>
            <person name="Otten L."/>
            <person name="Suen G."/>
            <person name="Welch R."/>
            <person name="Almeida N.F."/>
            <person name="Arnold F."/>
            <person name="Burton O.T."/>
            <person name="Du Z."/>
            <person name="Ewing A."/>
            <person name="Godsy E."/>
            <person name="Heisel S."/>
            <person name="Houmiel K.L."/>
            <person name="Jhaveri J."/>
            <person name="Lu J."/>
            <person name="Miller N.M."/>
            <person name="Norton S."/>
            <person name="Chen Q."/>
            <person name="Phoolcharoen W."/>
            <person name="Ohlin V."/>
            <person name="Ondrusek D."/>
            <person name="Pride N."/>
            <person name="Stricklin S.L."/>
            <person name="Sun J."/>
            <person name="Wheeler C."/>
            <person name="Wilson L."/>
            <person name="Zhu H."/>
            <person name="Wood D.W."/>
        </authorList>
    </citation>
    <scope>NUCLEOTIDE SEQUENCE [LARGE SCALE GENOMIC DNA]</scope>
    <source>
        <strain evidence="4">S4 / ATCC BAA-846</strain>
    </source>
</reference>
<dbReference type="HOGENOM" id="CLU_041417_0_0_5"/>
<dbReference type="NCBIfam" id="TIGR01554">
    <property type="entry name" value="major_cap_HK97"/>
    <property type="match status" value="1"/>
</dbReference>
<dbReference type="Pfam" id="PF05065">
    <property type="entry name" value="Phage_capsid"/>
    <property type="match status" value="1"/>
</dbReference>
<dbReference type="AlphaFoldDB" id="B9K2S3"/>
<dbReference type="Gene3D" id="3.30.2320.10">
    <property type="entry name" value="hypothetical protein PF0899 domain"/>
    <property type="match status" value="1"/>
</dbReference>
<dbReference type="STRING" id="311402.Avi_6186"/>
<gene>
    <name evidence="3" type="ordered locus">Avi_6186</name>
</gene>
<sequence>MSMRFNPAIALGLVLLSALLFLLVLGGGAHAAAILPLDAHVTGFAMVMTVAPQLNHRARGLVIGVRNEGDAQKIFEELKKSVEAFKASHEEELKGIKNKFADVVTTEKVDKINNEITSLQKALDDVNAMMAASKLGGAGDGVESADQREHRGAFNKWFRKGADAGLADLEVKAALTTQSDPDGGFLVPTQTETTIDRVLGTVSTMRQLATVMPVGTDTYTKFVNMGGSGAGWVGEEESRPETGTPTLREIVLTVMELYANPFTTQKMLDDGIIDIATWLADEVSITFAEKEGAAFISGDGVKKPRGILAYDTIANASYAWGSLGFVVSGGASGFASSAPADAFIDLYYGLKAGYRTNASFLTSDATMGSIRKMKDGQGNYLWRDPSAPGEVPTILGKPVYTDDNMPAVAANAFPVAFGDFKRGYMVADRTGIRVLRDPYTNKPKVGFYTTKRVGGGVTNFEAIKLLKIGTS</sequence>
<accession>B9K2S3</accession>
<evidence type="ECO:0000313" key="4">
    <source>
        <dbReference type="Proteomes" id="UP000001596"/>
    </source>
</evidence>
<comment type="subcellular location">
    <subcellularLocation>
        <location evidence="1">Virion</location>
    </subcellularLocation>
</comment>
<dbReference type="Proteomes" id="UP000001596">
    <property type="component" value="Chromosome 2"/>
</dbReference>
<dbReference type="InterPro" id="IPR024455">
    <property type="entry name" value="Phage_capsid"/>
</dbReference>
<feature type="domain" description="Phage capsid-like C-terminal" evidence="2">
    <location>
        <begin position="183"/>
        <end position="467"/>
    </location>
</feature>
<dbReference type="SUPFAM" id="SSF56563">
    <property type="entry name" value="Major capsid protein gp5"/>
    <property type="match status" value="1"/>
</dbReference>
<dbReference type="InterPro" id="IPR054612">
    <property type="entry name" value="Phage_capsid-like_C"/>
</dbReference>
<keyword evidence="4" id="KW-1185">Reference proteome</keyword>
<proteinExistence type="predicted"/>
<name>B9K2S3_ALLAM</name>
<organism evidence="3 4">
    <name type="scientific">Allorhizobium ampelinum (strain ATCC BAA-846 / DSM 112012 / S4)</name>
    <name type="common">Agrobacterium vitis (strain S4)</name>
    <dbReference type="NCBI Taxonomy" id="311402"/>
    <lineage>
        <taxon>Bacteria</taxon>
        <taxon>Pseudomonadati</taxon>
        <taxon>Pseudomonadota</taxon>
        <taxon>Alphaproteobacteria</taxon>
        <taxon>Hyphomicrobiales</taxon>
        <taxon>Rhizobiaceae</taxon>
        <taxon>Rhizobium/Agrobacterium group</taxon>
        <taxon>Allorhizobium</taxon>
        <taxon>Allorhizobium ampelinum</taxon>
    </lineage>
</organism>
<dbReference type="KEGG" id="avi:Avi_6186"/>
<evidence type="ECO:0000256" key="1">
    <source>
        <dbReference type="ARBA" id="ARBA00004328"/>
    </source>
</evidence>